<feature type="domain" description="Alcohol dehydrogenase iron-type/glycerol dehydrogenase GldA" evidence="4">
    <location>
        <begin position="8"/>
        <end position="174"/>
    </location>
</feature>
<dbReference type="Gene3D" id="3.40.50.1970">
    <property type="match status" value="1"/>
</dbReference>
<dbReference type="FunFam" id="1.20.1090.10:FF:000001">
    <property type="entry name" value="Aldehyde-alcohol dehydrogenase"/>
    <property type="match status" value="1"/>
</dbReference>
<accession>A0A9D1EVL4</accession>
<comment type="caution">
    <text evidence="6">The sequence shown here is derived from an EMBL/GenBank/DDBJ whole genome shotgun (WGS) entry which is preliminary data.</text>
</comment>
<evidence type="ECO:0000256" key="3">
    <source>
        <dbReference type="ARBA" id="ARBA00023027"/>
    </source>
</evidence>
<dbReference type="SUPFAM" id="SSF56796">
    <property type="entry name" value="Dehydroquinate synthase-like"/>
    <property type="match status" value="1"/>
</dbReference>
<reference evidence="6" key="1">
    <citation type="submission" date="2020-10" db="EMBL/GenBank/DDBJ databases">
        <authorList>
            <person name="Gilroy R."/>
        </authorList>
    </citation>
    <scope>NUCLEOTIDE SEQUENCE</scope>
    <source>
        <strain evidence="6">CHK190-19873</strain>
    </source>
</reference>
<dbReference type="EMBL" id="DVIQ01000110">
    <property type="protein sequence ID" value="HIS33039.1"/>
    <property type="molecule type" value="Genomic_DNA"/>
</dbReference>
<feature type="domain" description="Fe-containing alcohol dehydrogenase-like C-terminal" evidence="5">
    <location>
        <begin position="185"/>
        <end position="380"/>
    </location>
</feature>
<evidence type="ECO:0000259" key="5">
    <source>
        <dbReference type="Pfam" id="PF25137"/>
    </source>
</evidence>
<dbReference type="PANTHER" id="PTHR11496:SF102">
    <property type="entry name" value="ALCOHOL DEHYDROGENASE 4"/>
    <property type="match status" value="1"/>
</dbReference>
<evidence type="ECO:0000313" key="6">
    <source>
        <dbReference type="EMBL" id="HIS33039.1"/>
    </source>
</evidence>
<dbReference type="FunFam" id="3.40.50.1970:FF:000003">
    <property type="entry name" value="Alcohol dehydrogenase, iron-containing"/>
    <property type="match status" value="1"/>
</dbReference>
<dbReference type="InterPro" id="IPR001670">
    <property type="entry name" value="ADH_Fe/GldA"/>
</dbReference>
<dbReference type="PANTHER" id="PTHR11496">
    <property type="entry name" value="ALCOHOL DEHYDROGENASE"/>
    <property type="match status" value="1"/>
</dbReference>
<dbReference type="AlphaFoldDB" id="A0A9D1EVL4"/>
<keyword evidence="3" id="KW-0520">NAD</keyword>
<dbReference type="GO" id="GO:0004022">
    <property type="term" value="F:alcohol dehydrogenase (NAD+) activity"/>
    <property type="evidence" value="ECO:0007669"/>
    <property type="project" value="TreeGrafter"/>
</dbReference>
<dbReference type="PROSITE" id="PS00913">
    <property type="entry name" value="ADH_IRON_1"/>
    <property type="match status" value="1"/>
</dbReference>
<proteinExistence type="inferred from homology"/>
<dbReference type="CDD" id="cd08194">
    <property type="entry name" value="Fe-ADH-like"/>
    <property type="match status" value="1"/>
</dbReference>
<evidence type="ECO:0000259" key="4">
    <source>
        <dbReference type="Pfam" id="PF00465"/>
    </source>
</evidence>
<dbReference type="Proteomes" id="UP000823935">
    <property type="component" value="Unassembled WGS sequence"/>
</dbReference>
<evidence type="ECO:0000256" key="2">
    <source>
        <dbReference type="ARBA" id="ARBA00023002"/>
    </source>
</evidence>
<keyword evidence="2" id="KW-0560">Oxidoreductase</keyword>
<dbReference type="Pfam" id="PF00465">
    <property type="entry name" value="Fe-ADH"/>
    <property type="match status" value="1"/>
</dbReference>
<dbReference type="InterPro" id="IPR018211">
    <property type="entry name" value="ADH_Fe_CS"/>
</dbReference>
<reference evidence="6" key="2">
    <citation type="journal article" date="2021" name="PeerJ">
        <title>Extensive microbial diversity within the chicken gut microbiome revealed by metagenomics and culture.</title>
        <authorList>
            <person name="Gilroy R."/>
            <person name="Ravi A."/>
            <person name="Getino M."/>
            <person name="Pursley I."/>
            <person name="Horton D.L."/>
            <person name="Alikhan N.F."/>
            <person name="Baker D."/>
            <person name="Gharbi K."/>
            <person name="Hall N."/>
            <person name="Watson M."/>
            <person name="Adriaenssens E.M."/>
            <person name="Foster-Nyarko E."/>
            <person name="Jarju S."/>
            <person name="Secka A."/>
            <person name="Antonio M."/>
            <person name="Oren A."/>
            <person name="Chaudhuri R.R."/>
            <person name="La Ragione R."/>
            <person name="Hildebrand F."/>
            <person name="Pallen M.J."/>
        </authorList>
    </citation>
    <scope>NUCLEOTIDE SEQUENCE</scope>
    <source>
        <strain evidence="6">CHK190-19873</strain>
    </source>
</reference>
<dbReference type="InterPro" id="IPR056798">
    <property type="entry name" value="ADH_Fe_C"/>
</dbReference>
<sequence length="384" mass="40816">MAREFLVPPRVIWGKEALGASAEYIRRMGKKALIVTGPHVAALGGVEALQRELEKRGVSSSVFAGITGEPEDWMIDRGTEAYKKEACDFLIGFGGGSPLDSMKAIAVQAAGGKRAAEYYGKVIEEALPPMAAIPTTAGTGSETTQFTIITDTEKGIKMLLKGPCLMPDLAVLDPALSESAPPSVTAATGLDALTHAAEAYTSKKAQPLADTLALSAVKRIFAFLPEAYENPGNDKAREEMALAAFEAGAAFNNSSVTLIHGMSRPIGALFHVPHGVSNAMLLPDCFAYALGGACVRFADMARAAGLADSRDSDEEAAKNFLEGIRGLILHCRIPTLEEFGVDKERFFGSMEKMAEDALASGSPQNTRKSVDKDVILSLYRGLWE</sequence>
<evidence type="ECO:0000256" key="1">
    <source>
        <dbReference type="ARBA" id="ARBA00007358"/>
    </source>
</evidence>
<protein>
    <submittedName>
        <fullName evidence="6">Iron-containing alcohol dehydrogenase</fullName>
    </submittedName>
</protein>
<organism evidence="6 7">
    <name type="scientific">Candidatus Limivivens intestinipullorum</name>
    <dbReference type="NCBI Taxonomy" id="2840858"/>
    <lineage>
        <taxon>Bacteria</taxon>
        <taxon>Bacillati</taxon>
        <taxon>Bacillota</taxon>
        <taxon>Clostridia</taxon>
        <taxon>Lachnospirales</taxon>
        <taxon>Lachnospiraceae</taxon>
        <taxon>Lachnospiraceae incertae sedis</taxon>
        <taxon>Candidatus Limivivens</taxon>
    </lineage>
</organism>
<dbReference type="Pfam" id="PF25137">
    <property type="entry name" value="ADH_Fe_C"/>
    <property type="match status" value="1"/>
</dbReference>
<name>A0A9D1EVL4_9FIRM</name>
<evidence type="ECO:0000313" key="7">
    <source>
        <dbReference type="Proteomes" id="UP000823935"/>
    </source>
</evidence>
<dbReference type="InterPro" id="IPR039697">
    <property type="entry name" value="Alcohol_dehydrogenase_Fe"/>
</dbReference>
<dbReference type="Gene3D" id="1.20.1090.10">
    <property type="entry name" value="Dehydroquinate synthase-like - alpha domain"/>
    <property type="match status" value="1"/>
</dbReference>
<gene>
    <name evidence="6" type="ORF">IAB44_16065</name>
</gene>
<dbReference type="GO" id="GO:0046872">
    <property type="term" value="F:metal ion binding"/>
    <property type="evidence" value="ECO:0007669"/>
    <property type="project" value="InterPro"/>
</dbReference>
<comment type="similarity">
    <text evidence="1">Belongs to the iron-containing alcohol dehydrogenase family.</text>
</comment>